<comment type="caution">
    <text evidence="1">The sequence shown here is derived from an EMBL/GenBank/DDBJ whole genome shotgun (WGS) entry which is preliminary data.</text>
</comment>
<name>A0A5C8ZDF6_9ACTN</name>
<protein>
    <recommendedName>
        <fullName evidence="3">PH domain-containing protein</fullName>
    </recommendedName>
</protein>
<organism evidence="1 2">
    <name type="scientific">Quadrisphaera setariae</name>
    <dbReference type="NCBI Taxonomy" id="2593304"/>
    <lineage>
        <taxon>Bacteria</taxon>
        <taxon>Bacillati</taxon>
        <taxon>Actinomycetota</taxon>
        <taxon>Actinomycetes</taxon>
        <taxon>Kineosporiales</taxon>
        <taxon>Kineosporiaceae</taxon>
        <taxon>Quadrisphaera</taxon>
    </lineage>
</organism>
<evidence type="ECO:0008006" key="3">
    <source>
        <dbReference type="Google" id="ProtNLM"/>
    </source>
</evidence>
<keyword evidence="2" id="KW-1185">Reference proteome</keyword>
<proteinExistence type="predicted"/>
<accession>A0A5C8ZDF6</accession>
<dbReference type="OrthoDB" id="5188306at2"/>
<gene>
    <name evidence="1" type="ORF">FMM08_13780</name>
</gene>
<dbReference type="AlphaFoldDB" id="A0A5C8ZDF6"/>
<dbReference type="EMBL" id="VKAC01000007">
    <property type="protein sequence ID" value="TXR55872.1"/>
    <property type="molecule type" value="Genomic_DNA"/>
</dbReference>
<evidence type="ECO:0000313" key="1">
    <source>
        <dbReference type="EMBL" id="TXR55872.1"/>
    </source>
</evidence>
<dbReference type="Proteomes" id="UP000321234">
    <property type="component" value="Unassembled WGS sequence"/>
</dbReference>
<evidence type="ECO:0000313" key="2">
    <source>
        <dbReference type="Proteomes" id="UP000321234"/>
    </source>
</evidence>
<dbReference type="RefSeq" id="WP_147926926.1">
    <property type="nucleotide sequence ID" value="NZ_VKAC01000007.1"/>
</dbReference>
<reference evidence="1 2" key="1">
    <citation type="submission" date="2019-07" db="EMBL/GenBank/DDBJ databases">
        <title>Quadrisphaera sp. strain DD2A genome sequencing and assembly.</title>
        <authorList>
            <person name="Kim I."/>
        </authorList>
    </citation>
    <scope>NUCLEOTIDE SEQUENCE [LARGE SCALE GENOMIC DNA]</scope>
    <source>
        <strain evidence="1 2">DD2A</strain>
    </source>
</reference>
<sequence length="149" mass="16219">MSWSLDRRAEQEHPELLDVRNREHLWVTGRTLHRILDGHLPADEQVHELLMGAVGDARAVLAVTDHRAVIAAEPRGSGAAHCTDLPLDEVTEVEWTRHGPTGCVVLRTGGACHVLKHVELRHGPEVTERLAARVRAARTGAAAPQPASA</sequence>